<keyword evidence="16" id="KW-1185">Reference proteome</keyword>
<comment type="catalytic activity">
    <reaction evidence="12 13">
        <text>Endonucleolytic cleavage at a junction such as a reciprocal single-stranded crossover between two homologous DNA duplexes (Holliday junction).</text>
        <dbReference type="EC" id="3.1.21.10"/>
    </reaction>
</comment>
<keyword evidence="11 13" id="KW-0234">DNA repair</keyword>
<dbReference type="GO" id="GO:0006310">
    <property type="term" value="P:DNA recombination"/>
    <property type="evidence" value="ECO:0007669"/>
    <property type="project" value="UniProtKB-UniRule"/>
</dbReference>
<dbReference type="InterPro" id="IPR002176">
    <property type="entry name" value="X-over_junc_endoDNase_RuvC"/>
</dbReference>
<comment type="subcellular location">
    <subcellularLocation>
        <location evidence="13">Cytoplasm</location>
    </subcellularLocation>
</comment>
<dbReference type="InterPro" id="IPR012337">
    <property type="entry name" value="RNaseH-like_sf"/>
</dbReference>
<dbReference type="STRING" id="582402.Hbal_2415"/>
<dbReference type="GO" id="GO:0006281">
    <property type="term" value="P:DNA repair"/>
    <property type="evidence" value="ECO:0007669"/>
    <property type="project" value="UniProtKB-UniRule"/>
</dbReference>
<dbReference type="GO" id="GO:0008821">
    <property type="term" value="F:crossover junction DNA endonuclease activity"/>
    <property type="evidence" value="ECO:0007669"/>
    <property type="project" value="UniProtKB-UniRule"/>
</dbReference>
<evidence type="ECO:0000256" key="1">
    <source>
        <dbReference type="ARBA" id="ARBA00009518"/>
    </source>
</evidence>
<dbReference type="InterPro" id="IPR020563">
    <property type="entry name" value="X-over_junc_endoDNase_Mg_BS"/>
</dbReference>
<keyword evidence="8 13" id="KW-0460">Magnesium</keyword>
<feature type="binding site" evidence="13">
    <location>
        <position position="143"/>
    </location>
    <ligand>
        <name>Mg(2+)</name>
        <dbReference type="ChEBI" id="CHEBI:18420"/>
        <label>1</label>
    </ligand>
</feature>
<comment type="function">
    <text evidence="13">The RuvA-RuvB-RuvC complex processes Holliday junction (HJ) DNA during genetic recombination and DNA repair. Endonuclease that resolves HJ intermediates. Cleaves cruciform DNA by making single-stranded nicks across the HJ at symmetrical positions within the homologous arms, yielding a 5'-phosphate and a 3'-hydroxyl group; requires a central core of homology in the junction. The consensus cleavage sequence is 5'-(A/T)TT(C/G)-3'. Cleavage occurs on the 3'-side of the TT dinucleotide at the point of strand exchange. HJ branch migration catalyzed by RuvA-RuvB allows RuvC to scan DNA until it finds its consensus sequence, where it cleaves and resolves the cruciform DNA.</text>
</comment>
<evidence type="ECO:0000256" key="12">
    <source>
        <dbReference type="ARBA" id="ARBA00029354"/>
    </source>
</evidence>
<sequence length="167" mass="17693">MSKAVRILGVDPGLRNTGWGIIDMVGPKLLWVSHGVIKPKTSLPMSERLAFIVNGLNEVIETHKPDEAGIEETFVNVNPKSTLLLGQARGAAMAGLSLAGLSVAEFAATKVKQCVVGTGAADKDQVTFMIKRLLPKAEAMTADAADALAIAITTANHRDIKSYRKTA</sequence>
<keyword evidence="10 13" id="KW-0233">DNA recombination</keyword>
<dbReference type="Pfam" id="PF02075">
    <property type="entry name" value="RuvC"/>
    <property type="match status" value="1"/>
</dbReference>
<evidence type="ECO:0000256" key="3">
    <source>
        <dbReference type="ARBA" id="ARBA00022722"/>
    </source>
</evidence>
<evidence type="ECO:0000256" key="6">
    <source>
        <dbReference type="ARBA" id="ARBA00022763"/>
    </source>
</evidence>
<dbReference type="OrthoDB" id="9805499at2"/>
<gene>
    <name evidence="13" type="primary">ruvC</name>
    <name evidence="15" type="ordered locus">Hbal_2415</name>
</gene>
<feature type="active site" evidence="13">
    <location>
        <position position="11"/>
    </location>
</feature>
<evidence type="ECO:0000256" key="2">
    <source>
        <dbReference type="ARBA" id="ARBA00022490"/>
    </source>
</evidence>
<evidence type="ECO:0000256" key="5">
    <source>
        <dbReference type="ARBA" id="ARBA00022759"/>
    </source>
</evidence>
<dbReference type="SUPFAM" id="SSF53098">
    <property type="entry name" value="Ribonuclease H-like"/>
    <property type="match status" value="1"/>
</dbReference>
<dbReference type="KEGG" id="hba:Hbal_2415"/>
<comment type="subunit">
    <text evidence="13">Homodimer which binds Holliday junction (HJ) DNA. The HJ becomes 2-fold symmetrical on binding to RuvC with unstacked arms; it has a different conformation from HJ DNA in complex with RuvA. In the full resolvosome a probable DNA-RuvA(4)-RuvB(12)-RuvC(2) complex forms which resolves the HJ.</text>
</comment>
<evidence type="ECO:0000256" key="11">
    <source>
        <dbReference type="ARBA" id="ARBA00023204"/>
    </source>
</evidence>
<evidence type="ECO:0000256" key="7">
    <source>
        <dbReference type="ARBA" id="ARBA00022801"/>
    </source>
</evidence>
<dbReference type="CDD" id="cd16962">
    <property type="entry name" value="RuvC"/>
    <property type="match status" value="1"/>
</dbReference>
<organism evidence="15 16">
    <name type="scientific">Hirschia baltica (strain ATCC 49814 / DSM 5838 / IFAM 1418)</name>
    <dbReference type="NCBI Taxonomy" id="582402"/>
    <lineage>
        <taxon>Bacteria</taxon>
        <taxon>Pseudomonadati</taxon>
        <taxon>Pseudomonadota</taxon>
        <taxon>Alphaproteobacteria</taxon>
        <taxon>Hyphomonadales</taxon>
        <taxon>Hyphomonadaceae</taxon>
        <taxon>Hirschia</taxon>
    </lineage>
</organism>
<dbReference type="GO" id="GO:0048476">
    <property type="term" value="C:Holliday junction resolvase complex"/>
    <property type="evidence" value="ECO:0007669"/>
    <property type="project" value="UniProtKB-UniRule"/>
</dbReference>
<keyword evidence="2 13" id="KW-0963">Cytoplasm</keyword>
<dbReference type="RefSeq" id="WP_015828245.1">
    <property type="nucleotide sequence ID" value="NC_012982.1"/>
</dbReference>
<dbReference type="GO" id="GO:0009432">
    <property type="term" value="P:SOS response"/>
    <property type="evidence" value="ECO:0007669"/>
    <property type="project" value="UniProtKB-ARBA"/>
</dbReference>
<dbReference type="GO" id="GO:0000287">
    <property type="term" value="F:magnesium ion binding"/>
    <property type="evidence" value="ECO:0007669"/>
    <property type="project" value="UniProtKB-UniRule"/>
</dbReference>
<feature type="binding site" evidence="13">
    <location>
        <position position="71"/>
    </location>
    <ligand>
        <name>Mg(2+)</name>
        <dbReference type="ChEBI" id="CHEBI:18420"/>
        <label>2</label>
    </ligand>
</feature>
<dbReference type="HOGENOM" id="CLU_091257_1_0_5"/>
<evidence type="ECO:0000256" key="14">
    <source>
        <dbReference type="NCBIfam" id="TIGR00228"/>
    </source>
</evidence>
<dbReference type="Proteomes" id="UP000002745">
    <property type="component" value="Chromosome"/>
</dbReference>
<dbReference type="PANTHER" id="PTHR30194:SF3">
    <property type="entry name" value="CROSSOVER JUNCTION ENDODEOXYRIBONUCLEASE RUVC"/>
    <property type="match status" value="1"/>
</dbReference>
<dbReference type="HAMAP" id="MF_00034">
    <property type="entry name" value="RuvC"/>
    <property type="match status" value="1"/>
</dbReference>
<dbReference type="PROSITE" id="PS01321">
    <property type="entry name" value="RUVC"/>
    <property type="match status" value="1"/>
</dbReference>
<comment type="cofactor">
    <cofactor evidence="13">
        <name>Mg(2+)</name>
        <dbReference type="ChEBI" id="CHEBI:18420"/>
    </cofactor>
    <text evidence="13">Binds 2 Mg(2+) ion per subunit.</text>
</comment>
<accession>C6XNF1</accession>
<keyword evidence="9 13" id="KW-0238">DNA-binding</keyword>
<dbReference type="EMBL" id="CP001678">
    <property type="protein sequence ID" value="ACT60095.1"/>
    <property type="molecule type" value="Genomic_DNA"/>
</dbReference>
<comment type="similarity">
    <text evidence="1 13">Belongs to the RuvC family.</text>
</comment>
<reference evidence="16" key="1">
    <citation type="journal article" date="2011" name="J. Bacteriol.">
        <title>Genome sequences of eight morphologically diverse alphaproteobacteria.</title>
        <authorList>
            <consortium name="US DOE Joint Genome Institute"/>
            <person name="Brown P.J."/>
            <person name="Kysela D.T."/>
            <person name="Buechlein A."/>
            <person name="Hemmerich C."/>
            <person name="Brun Y.V."/>
        </authorList>
    </citation>
    <scope>NUCLEOTIDE SEQUENCE [LARGE SCALE GENOMIC DNA]</scope>
    <source>
        <strain evidence="16">ATCC 49814 / DSM 5838 / IFAM 1418</strain>
    </source>
</reference>
<keyword evidence="5 13" id="KW-0255">Endonuclease</keyword>
<evidence type="ECO:0000256" key="10">
    <source>
        <dbReference type="ARBA" id="ARBA00023172"/>
    </source>
</evidence>
<proteinExistence type="inferred from homology"/>
<dbReference type="FunFam" id="3.30.420.10:FF:000002">
    <property type="entry name" value="Crossover junction endodeoxyribonuclease RuvC"/>
    <property type="match status" value="1"/>
</dbReference>
<keyword evidence="6 13" id="KW-0227">DNA damage</keyword>
<evidence type="ECO:0000256" key="8">
    <source>
        <dbReference type="ARBA" id="ARBA00022842"/>
    </source>
</evidence>
<dbReference type="GO" id="GO:0003677">
    <property type="term" value="F:DNA binding"/>
    <property type="evidence" value="ECO:0007669"/>
    <property type="project" value="UniProtKB-KW"/>
</dbReference>
<evidence type="ECO:0000313" key="15">
    <source>
        <dbReference type="EMBL" id="ACT60095.1"/>
    </source>
</evidence>
<keyword evidence="3 13" id="KW-0540">Nuclease</keyword>
<dbReference type="AlphaFoldDB" id="C6XNF1"/>
<dbReference type="PANTHER" id="PTHR30194">
    <property type="entry name" value="CROSSOVER JUNCTION ENDODEOXYRIBONUCLEASE RUVC"/>
    <property type="match status" value="1"/>
</dbReference>
<dbReference type="eggNOG" id="COG0817">
    <property type="taxonomic scope" value="Bacteria"/>
</dbReference>
<feature type="binding site" evidence="13">
    <location>
        <position position="11"/>
    </location>
    <ligand>
        <name>Mg(2+)</name>
        <dbReference type="ChEBI" id="CHEBI:18420"/>
        <label>1</label>
    </ligand>
</feature>
<evidence type="ECO:0000256" key="9">
    <source>
        <dbReference type="ARBA" id="ARBA00023125"/>
    </source>
</evidence>
<keyword evidence="7 13" id="KW-0378">Hydrolase</keyword>
<evidence type="ECO:0000256" key="4">
    <source>
        <dbReference type="ARBA" id="ARBA00022723"/>
    </source>
</evidence>
<dbReference type="GO" id="GO:0005737">
    <property type="term" value="C:cytoplasm"/>
    <property type="evidence" value="ECO:0007669"/>
    <property type="project" value="UniProtKB-SubCell"/>
</dbReference>
<dbReference type="PRINTS" id="PR00696">
    <property type="entry name" value="RSOLVASERUVC"/>
</dbReference>
<protein>
    <recommendedName>
        <fullName evidence="13 14">Crossover junction endodeoxyribonuclease RuvC</fullName>
        <ecNumber evidence="13 14">3.1.21.10</ecNumber>
    </recommendedName>
    <alternativeName>
        <fullName evidence="13">Holliday junction nuclease RuvC</fullName>
    </alternativeName>
    <alternativeName>
        <fullName evidence="13">Holliday junction resolvase RuvC</fullName>
    </alternativeName>
</protein>
<name>C6XNF1_HIRBI</name>
<feature type="active site" evidence="13">
    <location>
        <position position="71"/>
    </location>
</feature>
<dbReference type="NCBIfam" id="TIGR00228">
    <property type="entry name" value="ruvC"/>
    <property type="match status" value="1"/>
</dbReference>
<dbReference type="EC" id="3.1.21.10" evidence="13 14"/>
<evidence type="ECO:0000313" key="16">
    <source>
        <dbReference type="Proteomes" id="UP000002745"/>
    </source>
</evidence>
<evidence type="ECO:0000256" key="13">
    <source>
        <dbReference type="HAMAP-Rule" id="MF_00034"/>
    </source>
</evidence>
<dbReference type="Gene3D" id="3.30.420.10">
    <property type="entry name" value="Ribonuclease H-like superfamily/Ribonuclease H"/>
    <property type="match status" value="1"/>
</dbReference>
<feature type="active site" evidence="13">
    <location>
        <position position="143"/>
    </location>
</feature>
<keyword evidence="4 13" id="KW-0479">Metal-binding</keyword>
<dbReference type="InterPro" id="IPR036397">
    <property type="entry name" value="RNaseH_sf"/>
</dbReference>